<dbReference type="SUPFAM" id="SSF50814">
    <property type="entry name" value="Lipocalins"/>
    <property type="match status" value="1"/>
</dbReference>
<keyword evidence="6" id="KW-1185">Reference proteome</keyword>
<evidence type="ECO:0000313" key="6">
    <source>
        <dbReference type="Proteomes" id="UP000695000"/>
    </source>
</evidence>
<protein>
    <submittedName>
        <fullName evidence="7">Apolipoprotein D-like</fullName>
    </submittedName>
</protein>
<evidence type="ECO:0000256" key="3">
    <source>
        <dbReference type="PIRNR" id="PIRNR036893"/>
    </source>
</evidence>
<dbReference type="PANTHER" id="PTHR10612">
    <property type="entry name" value="APOLIPOPROTEIN D"/>
    <property type="match status" value="1"/>
</dbReference>
<dbReference type="RefSeq" id="XP_017769350.1">
    <property type="nucleotide sequence ID" value="XM_017913861.1"/>
</dbReference>
<dbReference type="InterPro" id="IPR022271">
    <property type="entry name" value="Lipocalin_ApoD"/>
</dbReference>
<dbReference type="GeneID" id="108557373"/>
<evidence type="ECO:0000256" key="2">
    <source>
        <dbReference type="ARBA" id="ARBA00023157"/>
    </source>
</evidence>
<keyword evidence="2" id="KW-1015">Disulfide bond</keyword>
<gene>
    <name evidence="7" type="primary">LOC108557373</name>
</gene>
<proteinExistence type="inferred from homology"/>
<dbReference type="InterPro" id="IPR022272">
    <property type="entry name" value="Lipocalin_CS"/>
</dbReference>
<feature type="chain" id="PRO_5045016741" evidence="3">
    <location>
        <begin position="22"/>
        <end position="195"/>
    </location>
</feature>
<name>A0ABM1M450_NICVS</name>
<comment type="similarity">
    <text evidence="1 3 4">Belongs to the calycin superfamily. Lipocalin family.</text>
</comment>
<organism evidence="6 7">
    <name type="scientific">Nicrophorus vespilloides</name>
    <name type="common">Boreal carrion beetle</name>
    <dbReference type="NCBI Taxonomy" id="110193"/>
    <lineage>
        <taxon>Eukaryota</taxon>
        <taxon>Metazoa</taxon>
        <taxon>Ecdysozoa</taxon>
        <taxon>Arthropoda</taxon>
        <taxon>Hexapoda</taxon>
        <taxon>Insecta</taxon>
        <taxon>Pterygota</taxon>
        <taxon>Neoptera</taxon>
        <taxon>Endopterygota</taxon>
        <taxon>Coleoptera</taxon>
        <taxon>Polyphaga</taxon>
        <taxon>Staphyliniformia</taxon>
        <taxon>Silphidae</taxon>
        <taxon>Nicrophorinae</taxon>
        <taxon>Nicrophorus</taxon>
    </lineage>
</organism>
<dbReference type="InterPro" id="IPR012674">
    <property type="entry name" value="Calycin"/>
</dbReference>
<reference evidence="7" key="1">
    <citation type="submission" date="2025-08" db="UniProtKB">
        <authorList>
            <consortium name="RefSeq"/>
        </authorList>
    </citation>
    <scope>IDENTIFICATION</scope>
    <source>
        <tissue evidence="7">Whole Larva</tissue>
    </source>
</reference>
<evidence type="ECO:0000259" key="5">
    <source>
        <dbReference type="Pfam" id="PF00061"/>
    </source>
</evidence>
<dbReference type="Gene3D" id="2.40.128.20">
    <property type="match status" value="1"/>
</dbReference>
<dbReference type="PRINTS" id="PR01273">
    <property type="entry name" value="INVTBRTCOLOR"/>
</dbReference>
<dbReference type="PROSITE" id="PS00213">
    <property type="entry name" value="LIPOCALIN"/>
    <property type="match status" value="1"/>
</dbReference>
<dbReference type="Pfam" id="PF00061">
    <property type="entry name" value="Lipocalin"/>
    <property type="match status" value="1"/>
</dbReference>
<feature type="domain" description="Lipocalin/cytosolic fatty-acid binding" evidence="5">
    <location>
        <begin position="126"/>
        <end position="185"/>
    </location>
</feature>
<evidence type="ECO:0000256" key="1">
    <source>
        <dbReference type="ARBA" id="ARBA00006889"/>
    </source>
</evidence>
<keyword evidence="3" id="KW-0732">Signal</keyword>
<dbReference type="Proteomes" id="UP000695000">
    <property type="component" value="Unplaced"/>
</dbReference>
<dbReference type="PANTHER" id="PTHR10612:SF41">
    <property type="entry name" value="GLIAL LAZARILLO, ISOFORM A"/>
    <property type="match status" value="1"/>
</dbReference>
<dbReference type="InterPro" id="IPR000566">
    <property type="entry name" value="Lipocln_cytosolic_FA-bd_dom"/>
</dbReference>
<evidence type="ECO:0000256" key="4">
    <source>
        <dbReference type="RuleBase" id="RU003695"/>
    </source>
</evidence>
<sequence>MAYACCALLLIAVQLVGLGRPSGLGRCPKHKYMQDFNITKFTGRWYEIERSFYLMELTSACIEIDLSENDRGQIDVSVSTIGRWSGSATVSRGVATTSKRHPSIFLFKVSTTLPNTVARFLPGAGFYQILDTDYEDFAVLWTCTSLGLAHTDLVWILGRSRELNVTTRANIYDYLLLRHIDSERLILSSNNCTLE</sequence>
<feature type="signal peptide" evidence="3">
    <location>
        <begin position="1"/>
        <end position="21"/>
    </location>
</feature>
<accession>A0ABM1M450</accession>
<dbReference type="PIRSF" id="PIRSF036893">
    <property type="entry name" value="Lipocalin_ApoD"/>
    <property type="match status" value="1"/>
</dbReference>
<evidence type="ECO:0000313" key="7">
    <source>
        <dbReference type="RefSeq" id="XP_017769350.1"/>
    </source>
</evidence>
<dbReference type="InterPro" id="IPR003057">
    <property type="entry name" value="Invtbrt_color"/>
</dbReference>